<dbReference type="AlphaFoldDB" id="A3SIS7"/>
<dbReference type="Proteomes" id="UP000005954">
    <property type="component" value="Unassembled WGS sequence"/>
</dbReference>
<comment type="caution">
    <text evidence="1">The sequence shown here is derived from an EMBL/GenBank/DDBJ whole genome shotgun (WGS) entry which is preliminary data.</text>
</comment>
<name>A3SIS7_ROSNI</name>
<evidence type="ECO:0000313" key="1">
    <source>
        <dbReference type="EMBL" id="EAP77258.1"/>
    </source>
</evidence>
<evidence type="ECO:0000313" key="2">
    <source>
        <dbReference type="Proteomes" id="UP000005954"/>
    </source>
</evidence>
<protein>
    <submittedName>
        <fullName evidence="1">Uncharacterized protein</fullName>
    </submittedName>
</protein>
<accession>A3SIS7</accession>
<dbReference type="EMBL" id="AALY01000001">
    <property type="protein sequence ID" value="EAP77258.1"/>
    <property type="molecule type" value="Genomic_DNA"/>
</dbReference>
<dbReference type="HOGENOM" id="CLU_2059659_0_0_5"/>
<organism evidence="1 2">
    <name type="scientific">Roseovarius nubinhibens (strain ATCC BAA-591 / DSM 15170 / ISM)</name>
    <dbReference type="NCBI Taxonomy" id="89187"/>
    <lineage>
        <taxon>Bacteria</taxon>
        <taxon>Pseudomonadati</taxon>
        <taxon>Pseudomonadota</taxon>
        <taxon>Alphaproteobacteria</taxon>
        <taxon>Rhodobacterales</taxon>
        <taxon>Roseobacteraceae</taxon>
        <taxon>Roseovarius</taxon>
    </lineage>
</organism>
<reference evidence="1 2" key="1">
    <citation type="submission" date="2005-12" db="EMBL/GenBank/DDBJ databases">
        <authorList>
            <person name="Moran M.A."/>
            <person name="Ferriera S."/>
            <person name="Johnson J."/>
            <person name="Kravitz S."/>
            <person name="Halpern A."/>
            <person name="Remington K."/>
            <person name="Beeson K."/>
            <person name="Tran B."/>
            <person name="Rogers Y.-H."/>
            <person name="Friedman R."/>
            <person name="Venter J.C."/>
        </authorList>
    </citation>
    <scope>NUCLEOTIDE SEQUENCE [LARGE SCALE GENOMIC DNA]</scope>
    <source>
        <strain evidence="2">ATCC BAA-591 / DSM 15170 / ISM</strain>
    </source>
</reference>
<keyword evidence="2" id="KW-1185">Reference proteome</keyword>
<proteinExistence type="predicted"/>
<sequence length="119" mass="12451">MCNGEANDELFLAGLVVAPRQATLQPGSLGVSKAANRMFAAFSNRIGERLFSFAAGCRCAFNVNGLDTVADTAGQLVHAVADSGNACNTKAHDGCGQHDPVNSHGTVFVFHESIDEFGH</sequence>
<gene>
    <name evidence="1" type="ORF">ISM_03175</name>
</gene>